<dbReference type="AlphaFoldDB" id="A0A3N9P9E7"/>
<feature type="transmembrane region" description="Helical" evidence="1">
    <location>
        <begin position="104"/>
        <end position="121"/>
    </location>
</feature>
<evidence type="ECO:0000259" key="2">
    <source>
        <dbReference type="Pfam" id="PF02517"/>
    </source>
</evidence>
<dbReference type="Proteomes" id="UP000282529">
    <property type="component" value="Unassembled WGS sequence"/>
</dbReference>
<dbReference type="OrthoDB" id="1523022at2"/>
<accession>A0A3N9P9E7</accession>
<name>A0A3N9P9E7_9BACL</name>
<feature type="transmembrane region" description="Helical" evidence="1">
    <location>
        <begin position="23"/>
        <end position="45"/>
    </location>
</feature>
<feature type="transmembrane region" description="Helical" evidence="1">
    <location>
        <begin position="65"/>
        <end position="84"/>
    </location>
</feature>
<keyword evidence="3" id="KW-0378">Hydrolase</keyword>
<evidence type="ECO:0000256" key="1">
    <source>
        <dbReference type="SAM" id="Phobius"/>
    </source>
</evidence>
<gene>
    <name evidence="3" type="ORF">EH198_00270</name>
</gene>
<proteinExistence type="predicted"/>
<evidence type="ECO:0000313" key="4">
    <source>
        <dbReference type="Proteomes" id="UP000282529"/>
    </source>
</evidence>
<keyword evidence="1" id="KW-0472">Membrane</keyword>
<dbReference type="GO" id="GO:0004175">
    <property type="term" value="F:endopeptidase activity"/>
    <property type="evidence" value="ECO:0007669"/>
    <property type="project" value="UniProtKB-ARBA"/>
</dbReference>
<dbReference type="RefSeq" id="WP_124693560.1">
    <property type="nucleotide sequence ID" value="NZ_JBHUFE010000016.1"/>
</dbReference>
<feature type="domain" description="CAAX prenyl protease 2/Lysostaphin resistance protein A-like" evidence="2">
    <location>
        <begin position="103"/>
        <end position="186"/>
    </location>
</feature>
<comment type="caution">
    <text evidence="3">The sequence shown here is derived from an EMBL/GenBank/DDBJ whole genome shotgun (WGS) entry which is preliminary data.</text>
</comment>
<dbReference type="InterPro" id="IPR003675">
    <property type="entry name" value="Rce1/LyrA-like_dom"/>
</dbReference>
<evidence type="ECO:0000313" key="3">
    <source>
        <dbReference type="EMBL" id="RQW12903.1"/>
    </source>
</evidence>
<dbReference type="GO" id="GO:0006508">
    <property type="term" value="P:proteolysis"/>
    <property type="evidence" value="ECO:0007669"/>
    <property type="project" value="UniProtKB-KW"/>
</dbReference>
<organism evidence="3 4">
    <name type="scientific">Paenibacillus rhizophilus</name>
    <dbReference type="NCBI Taxonomy" id="1850366"/>
    <lineage>
        <taxon>Bacteria</taxon>
        <taxon>Bacillati</taxon>
        <taxon>Bacillota</taxon>
        <taxon>Bacilli</taxon>
        <taxon>Bacillales</taxon>
        <taxon>Paenibacillaceae</taxon>
        <taxon>Paenibacillus</taxon>
    </lineage>
</organism>
<keyword evidence="4" id="KW-1185">Reference proteome</keyword>
<reference evidence="3 4" key="1">
    <citation type="submission" date="2018-11" db="EMBL/GenBank/DDBJ databases">
        <title>Genome sequence of strain 7197.</title>
        <authorList>
            <person name="Gao J."/>
            <person name="Sun J."/>
        </authorList>
    </citation>
    <scope>NUCLEOTIDE SEQUENCE [LARGE SCALE GENOMIC DNA]</scope>
    <source>
        <strain evidence="3 4">7197</strain>
    </source>
</reference>
<keyword evidence="1" id="KW-1133">Transmembrane helix</keyword>
<protein>
    <submittedName>
        <fullName evidence="3">CPBP family intramembrane metalloprotease</fullName>
    </submittedName>
</protein>
<feature type="transmembrane region" description="Helical" evidence="1">
    <location>
        <begin position="166"/>
        <end position="191"/>
    </location>
</feature>
<sequence>MKKFKFGDIKVKKATPEQLTDRLLLINLYFTQGLTLIIGLVWILFQKRNPFHVLNFPDGVHFAAWGLGLAVIMLVVDFVLTYIVPEETMDDGGINELLFRGRPIWHIALIAAIVSICEELLFRGAIQYAFGPYWTSVLFAIIHVRYLRHWIPTGWVFASSYGLGLIYIYSGTIWAPILCHFIIDLFSGLVIRYRRES</sequence>
<keyword evidence="3" id="KW-0482">Metalloprotease</keyword>
<dbReference type="Pfam" id="PF02517">
    <property type="entry name" value="Rce1-like"/>
    <property type="match status" value="1"/>
</dbReference>
<dbReference type="EMBL" id="RQPI01000001">
    <property type="protein sequence ID" value="RQW12903.1"/>
    <property type="molecule type" value="Genomic_DNA"/>
</dbReference>
<dbReference type="GO" id="GO:0008237">
    <property type="term" value="F:metallopeptidase activity"/>
    <property type="evidence" value="ECO:0007669"/>
    <property type="project" value="UniProtKB-KW"/>
</dbReference>
<keyword evidence="1" id="KW-0812">Transmembrane</keyword>
<keyword evidence="3" id="KW-0645">Protease</keyword>
<dbReference type="GO" id="GO:0080120">
    <property type="term" value="P:CAAX-box protein maturation"/>
    <property type="evidence" value="ECO:0007669"/>
    <property type="project" value="UniProtKB-ARBA"/>
</dbReference>